<proteinExistence type="predicted"/>
<accession>A0A1G2BSS4</accession>
<sequence length="86" mass="9815">MSPEQVLHPDRLEMRVRNALQAALIRRMQGKIMSKEEVLAWVEEHGGRISNIIDDPRETAIRNAAQAGDFERAAELLEARLHEIES</sequence>
<dbReference type="AlphaFoldDB" id="A0A1G2BSS4"/>
<evidence type="ECO:0000313" key="1">
    <source>
        <dbReference type="EMBL" id="OGY91619.1"/>
    </source>
</evidence>
<dbReference type="EMBL" id="MHKN01000037">
    <property type="protein sequence ID" value="OGY91619.1"/>
    <property type="molecule type" value="Genomic_DNA"/>
</dbReference>
<dbReference type="Proteomes" id="UP000177349">
    <property type="component" value="Unassembled WGS sequence"/>
</dbReference>
<evidence type="ECO:0000313" key="2">
    <source>
        <dbReference type="Proteomes" id="UP000177349"/>
    </source>
</evidence>
<protein>
    <submittedName>
        <fullName evidence="1">Uncharacterized protein</fullName>
    </submittedName>
</protein>
<comment type="caution">
    <text evidence="1">The sequence shown here is derived from an EMBL/GenBank/DDBJ whole genome shotgun (WGS) entry which is preliminary data.</text>
</comment>
<name>A0A1G2BSS4_9BACT</name>
<reference evidence="1 2" key="1">
    <citation type="journal article" date="2016" name="Nat. Commun.">
        <title>Thousands of microbial genomes shed light on interconnected biogeochemical processes in an aquifer system.</title>
        <authorList>
            <person name="Anantharaman K."/>
            <person name="Brown C.T."/>
            <person name="Hug L.A."/>
            <person name="Sharon I."/>
            <person name="Castelle C.J."/>
            <person name="Probst A.J."/>
            <person name="Thomas B.C."/>
            <person name="Singh A."/>
            <person name="Wilkins M.J."/>
            <person name="Karaoz U."/>
            <person name="Brodie E.L."/>
            <person name="Williams K.H."/>
            <person name="Hubbard S.S."/>
            <person name="Banfield J.F."/>
        </authorList>
    </citation>
    <scope>NUCLEOTIDE SEQUENCE [LARGE SCALE GENOMIC DNA]</scope>
</reference>
<gene>
    <name evidence="1" type="ORF">A3B31_00640</name>
</gene>
<organism evidence="1 2">
    <name type="scientific">Candidatus Komeilibacteria bacterium RIFCSPLOWO2_01_FULL_53_11</name>
    <dbReference type="NCBI Taxonomy" id="1798552"/>
    <lineage>
        <taxon>Bacteria</taxon>
        <taxon>Candidatus Komeiliibacteriota</taxon>
    </lineage>
</organism>